<name>A0A9N9LR05_9HELO</name>
<evidence type="ECO:0008006" key="4">
    <source>
        <dbReference type="Google" id="ProtNLM"/>
    </source>
</evidence>
<dbReference type="AlphaFoldDB" id="A0A9N9LR05"/>
<comment type="caution">
    <text evidence="2">The sequence shown here is derived from an EMBL/GenBank/DDBJ whole genome shotgun (WGS) entry which is preliminary data.</text>
</comment>
<reference evidence="2" key="1">
    <citation type="submission" date="2021-07" db="EMBL/GenBank/DDBJ databases">
        <authorList>
            <person name="Durling M."/>
        </authorList>
    </citation>
    <scope>NUCLEOTIDE SEQUENCE</scope>
</reference>
<sequence length="268" mass="30555">MGRAKKPKVTPSKRVNPIAVLPKGPRPQNFFQGPQGEAPDMRIELFGTEFHVYSPVLKFYSAFFAKFLEPANKPPKPEVPFGSKRLKYEWVTQVDDDGQSYCLTDLANYTPRSPNAKRIKVTKIQQAEDILGFQKLLCVLNRKQCDLFSVQQLSNLVELADYYLALPEVSRSINYIQLTHPWSFFKRSIPQDCVSILPLALKLKHKLLFKECCIFLCNPYSDPKLNQLEDPKLKAIVKTAYNKVTSDLVQVFLTVIGAISKKHLGYKS</sequence>
<dbReference type="Gene3D" id="3.30.710.10">
    <property type="entry name" value="Potassium Channel Kv1.1, Chain A"/>
    <property type="match status" value="1"/>
</dbReference>
<keyword evidence="3" id="KW-1185">Reference proteome</keyword>
<dbReference type="OrthoDB" id="2129688at2759"/>
<proteinExistence type="predicted"/>
<feature type="region of interest" description="Disordered" evidence="1">
    <location>
        <begin position="1"/>
        <end position="27"/>
    </location>
</feature>
<evidence type="ECO:0000313" key="2">
    <source>
        <dbReference type="EMBL" id="CAG8979714.1"/>
    </source>
</evidence>
<gene>
    <name evidence="2" type="ORF">HYALB_00013404</name>
</gene>
<dbReference type="Proteomes" id="UP000701801">
    <property type="component" value="Unassembled WGS sequence"/>
</dbReference>
<protein>
    <recommendedName>
        <fullName evidence="4">BTB domain-containing protein</fullName>
    </recommendedName>
</protein>
<dbReference type="InterPro" id="IPR011333">
    <property type="entry name" value="SKP1/BTB/POZ_sf"/>
</dbReference>
<dbReference type="EMBL" id="CAJVRM010000330">
    <property type="protein sequence ID" value="CAG8979714.1"/>
    <property type="molecule type" value="Genomic_DNA"/>
</dbReference>
<evidence type="ECO:0000256" key="1">
    <source>
        <dbReference type="SAM" id="MobiDB-lite"/>
    </source>
</evidence>
<accession>A0A9N9LR05</accession>
<organism evidence="2 3">
    <name type="scientific">Hymenoscyphus albidus</name>
    <dbReference type="NCBI Taxonomy" id="595503"/>
    <lineage>
        <taxon>Eukaryota</taxon>
        <taxon>Fungi</taxon>
        <taxon>Dikarya</taxon>
        <taxon>Ascomycota</taxon>
        <taxon>Pezizomycotina</taxon>
        <taxon>Leotiomycetes</taxon>
        <taxon>Helotiales</taxon>
        <taxon>Helotiaceae</taxon>
        <taxon>Hymenoscyphus</taxon>
    </lineage>
</organism>
<evidence type="ECO:0000313" key="3">
    <source>
        <dbReference type="Proteomes" id="UP000701801"/>
    </source>
</evidence>